<dbReference type="SUPFAM" id="SSF52540">
    <property type="entry name" value="P-loop containing nucleoside triphosphate hydrolases"/>
    <property type="match status" value="1"/>
</dbReference>
<organism evidence="2 3">
    <name type="scientific">Romboutsia ilealis</name>
    <dbReference type="NCBI Taxonomy" id="1115758"/>
    <lineage>
        <taxon>Bacteria</taxon>
        <taxon>Bacillati</taxon>
        <taxon>Bacillota</taxon>
        <taxon>Clostridia</taxon>
        <taxon>Peptostreptococcales</taxon>
        <taxon>Peptostreptococcaceae</taxon>
        <taxon>Romboutsia</taxon>
    </lineage>
</organism>
<dbReference type="InterPro" id="IPR027417">
    <property type="entry name" value="P-loop_NTPase"/>
</dbReference>
<dbReference type="SMART" id="SM00382">
    <property type="entry name" value="AAA"/>
    <property type="match status" value="1"/>
</dbReference>
<dbReference type="InterPro" id="IPR003593">
    <property type="entry name" value="AAA+_ATPase"/>
</dbReference>
<dbReference type="RefSeq" id="WP_180702474.1">
    <property type="nucleotide sequence ID" value="NZ_CAJUCR010000042.1"/>
</dbReference>
<dbReference type="GO" id="GO:0005524">
    <property type="term" value="F:ATP binding"/>
    <property type="evidence" value="ECO:0007669"/>
    <property type="project" value="InterPro"/>
</dbReference>
<protein>
    <submittedName>
        <fullName evidence="2">DNA replication protein DnaC</fullName>
    </submittedName>
</protein>
<gene>
    <name evidence="2" type="ORF">CRIB_2399</name>
</gene>
<dbReference type="Pfam" id="PF00308">
    <property type="entry name" value="Bac_DnaA"/>
    <property type="match status" value="1"/>
</dbReference>
<dbReference type="GO" id="GO:0006260">
    <property type="term" value="P:DNA replication"/>
    <property type="evidence" value="ECO:0007669"/>
    <property type="project" value="TreeGrafter"/>
</dbReference>
<dbReference type="CDD" id="cd00009">
    <property type="entry name" value="AAA"/>
    <property type="match status" value="1"/>
</dbReference>
<dbReference type="NCBIfam" id="NF005304">
    <property type="entry name" value="PRK06835.1"/>
    <property type="match status" value="1"/>
</dbReference>
<dbReference type="EMBL" id="LN555523">
    <property type="protein sequence ID" value="CED94995.1"/>
    <property type="molecule type" value="Genomic_DNA"/>
</dbReference>
<dbReference type="Proteomes" id="UP000245622">
    <property type="component" value="Chromosome 1"/>
</dbReference>
<dbReference type="InterPro" id="IPR013317">
    <property type="entry name" value="DnaA_dom"/>
</dbReference>
<evidence type="ECO:0000313" key="2">
    <source>
        <dbReference type="EMBL" id="CED94995.1"/>
    </source>
</evidence>
<dbReference type="AlphaFoldDB" id="A0A1V1I441"/>
<keyword evidence="3" id="KW-1185">Reference proteome</keyword>
<dbReference type="KEGG" id="ril:CRIB_2399"/>
<evidence type="ECO:0000259" key="1">
    <source>
        <dbReference type="SMART" id="SM00382"/>
    </source>
</evidence>
<feature type="domain" description="AAA+ ATPase" evidence="1">
    <location>
        <begin position="184"/>
        <end position="316"/>
    </location>
</feature>
<dbReference type="PANTHER" id="PTHR30050:SF4">
    <property type="entry name" value="ATP-BINDING PROTEIN RV3427C IN INSERTION SEQUENCE-RELATED"/>
    <property type="match status" value="1"/>
</dbReference>
<accession>A0A1V1I441</accession>
<evidence type="ECO:0000313" key="3">
    <source>
        <dbReference type="Proteomes" id="UP000245622"/>
    </source>
</evidence>
<name>A0A1V1I441_9FIRM</name>
<proteinExistence type="predicted"/>
<reference evidence="2 3" key="1">
    <citation type="submission" date="2014-04" db="EMBL/GenBank/DDBJ databases">
        <authorList>
            <person name="Hornung B.V."/>
        </authorList>
    </citation>
    <scope>NUCLEOTIDE SEQUENCE [LARGE SCALE GENOMIC DNA]</scope>
    <source>
        <strain evidence="2 3">CRIB</strain>
    </source>
</reference>
<dbReference type="Gene3D" id="3.40.50.300">
    <property type="entry name" value="P-loop containing nucleotide triphosphate hydrolases"/>
    <property type="match status" value="1"/>
</dbReference>
<dbReference type="GeneID" id="82206462"/>
<sequence length="329" mass="38235">MRESKIREILVSYQKKRDKAESELEFRKNDVYSQIPEFKKLDDEISKVGLQLAKLVLQNPSNKENIILESKKKMDSLKKQKEELLTKYKVPNGYLEVQHNCNICKDKGFLDNGHKCNCLKQEIINEAYKMSNISRMLEKENFTTLDTSIFSSEKDPESNISPQQNMLQIVSICESFILDFDKDNGENLLFYGDTGLGKTFMCNCIAKSLLDKGHLVIYQTAFKMFEIIEDYKFKNADSHISKENYENLFDCDLLIIDDLGTELTNSFTNSELFNILNTRLLSGKKTIISTNLSPMQLGSNYAQRIFSRIFDRFKMVKFIGKDLRWESKQ</sequence>
<dbReference type="PANTHER" id="PTHR30050">
    <property type="entry name" value="CHROMOSOMAL REPLICATION INITIATOR PROTEIN DNAA"/>
    <property type="match status" value="1"/>
</dbReference>